<dbReference type="PIRSF" id="PIRSF000850">
    <property type="entry name" value="Phospholipase_D_PSS"/>
    <property type="match status" value="1"/>
</dbReference>
<evidence type="ECO:0000259" key="1">
    <source>
        <dbReference type="PROSITE" id="PS50035"/>
    </source>
</evidence>
<dbReference type="Pfam" id="PF13091">
    <property type="entry name" value="PLDc_2"/>
    <property type="match status" value="2"/>
</dbReference>
<dbReference type="PANTHER" id="PTHR21248">
    <property type="entry name" value="CARDIOLIPIN SYNTHASE"/>
    <property type="match status" value="1"/>
</dbReference>
<sequence length="457" mass="53031">MTKMLAAQFLLLETAHESLLERIRLCRQAQQSINLQYYLWRDDLSGLTLLNELVKASRRGVKVSLLLDDFHSSAVERLLRDLQRLPNFAVKLFNPLRHRRLRWLNYFLDFKRVNRRMHNKAMVIDNSMAIVGGRNVGDEYFGVHAGELFSDLDVLVQGDVVRQIQQDWASYWGCDLAVDIANIPGRSPTEAFLQRWQRHQQQIQVQQLRDYVLNDPLSTNLTQRQWIEAQANWVSDDPLKASIDRKPLRLVTQQMTRVLGQAKQQLRMVSPYFVPTSNGVKELEQLSEQGVDIQVLTNSLAATDVPAVHAGYQRSRRRLLMAGIKLYELRRLEDTQEQKKVLPYFRRSATSLHAKTITVDERQVFVGSFNFDPRSAQINTEAGLVIASATIAKQINAMFANELPFKTFQPRLNRFYKLYWLDKSCVPARRYYREPKAGVARRLMVWLTARLPVEHLL</sequence>
<feature type="domain" description="PLD phosphodiesterase" evidence="1">
    <location>
        <begin position="113"/>
        <end position="140"/>
    </location>
</feature>
<protein>
    <submittedName>
        <fullName evidence="2">Putative cardiolipin synthase</fullName>
    </submittedName>
</protein>
<keyword evidence="3" id="KW-1185">Reference proteome</keyword>
<proteinExistence type="predicted"/>
<reference evidence="2 3" key="1">
    <citation type="submission" date="2019-03" db="EMBL/GenBank/DDBJ databases">
        <title>Freshwater and sediment microbial communities from various areas in North America, analyzing microbe dynamics in response to fracking.</title>
        <authorList>
            <person name="Lamendella R."/>
        </authorList>
    </citation>
    <scope>NUCLEOTIDE SEQUENCE [LARGE SCALE GENOMIC DNA]</scope>
    <source>
        <strain evidence="2 3">18_TX</strain>
    </source>
</reference>
<dbReference type="AlphaFoldDB" id="A0A4R6PJT1"/>
<dbReference type="SUPFAM" id="SSF56024">
    <property type="entry name" value="Phospholipase D/nuclease"/>
    <property type="match status" value="2"/>
</dbReference>
<dbReference type="SMART" id="SM00155">
    <property type="entry name" value="PLDc"/>
    <property type="match status" value="2"/>
</dbReference>
<dbReference type="InterPro" id="IPR025202">
    <property type="entry name" value="PLD-like_dom"/>
</dbReference>
<dbReference type="PROSITE" id="PS50035">
    <property type="entry name" value="PLD"/>
    <property type="match status" value="2"/>
</dbReference>
<dbReference type="PANTHER" id="PTHR21248:SF12">
    <property type="entry name" value="CARDIOLIPIN SYNTHASE C"/>
    <property type="match status" value="1"/>
</dbReference>
<dbReference type="GO" id="GO:0032049">
    <property type="term" value="P:cardiolipin biosynthetic process"/>
    <property type="evidence" value="ECO:0007669"/>
    <property type="project" value="UniProtKB-ARBA"/>
</dbReference>
<name>A0A4R6PJT1_9GAMM</name>
<evidence type="ECO:0000313" key="2">
    <source>
        <dbReference type="EMBL" id="TDP38185.1"/>
    </source>
</evidence>
<dbReference type="CDD" id="cd09111">
    <property type="entry name" value="PLDc_ymdC_like_1"/>
    <property type="match status" value="1"/>
</dbReference>
<dbReference type="CDD" id="cd09113">
    <property type="entry name" value="PLDc_ymdC_like_2"/>
    <property type="match status" value="1"/>
</dbReference>
<accession>A0A4R6PJT1</accession>
<gene>
    <name evidence="2" type="ORF">DEU29_10537</name>
</gene>
<dbReference type="EMBL" id="SNXI01000005">
    <property type="protein sequence ID" value="TDP38185.1"/>
    <property type="molecule type" value="Genomic_DNA"/>
</dbReference>
<organism evidence="2 3">
    <name type="scientific">Idiomarina aquatica</name>
    <dbReference type="NCBI Taxonomy" id="1327752"/>
    <lineage>
        <taxon>Bacteria</taxon>
        <taxon>Pseudomonadati</taxon>
        <taxon>Pseudomonadota</taxon>
        <taxon>Gammaproteobacteria</taxon>
        <taxon>Alteromonadales</taxon>
        <taxon>Idiomarinaceae</taxon>
        <taxon>Idiomarina</taxon>
    </lineage>
</organism>
<comment type="caution">
    <text evidence="2">The sequence shown here is derived from an EMBL/GenBank/DDBJ whole genome shotgun (WGS) entry which is preliminary data.</text>
</comment>
<dbReference type="Gene3D" id="3.30.870.10">
    <property type="entry name" value="Endonuclease Chain A"/>
    <property type="match status" value="2"/>
</dbReference>
<evidence type="ECO:0000313" key="3">
    <source>
        <dbReference type="Proteomes" id="UP000295531"/>
    </source>
</evidence>
<feature type="domain" description="PLD phosphodiesterase" evidence="1">
    <location>
        <begin position="348"/>
        <end position="375"/>
    </location>
</feature>
<dbReference type="InterPro" id="IPR001736">
    <property type="entry name" value="PLipase_D/transphosphatidylase"/>
</dbReference>
<dbReference type="RefSeq" id="WP_133539234.1">
    <property type="nucleotide sequence ID" value="NZ_SNXI01000005.1"/>
</dbReference>
<dbReference type="GO" id="GO:0030572">
    <property type="term" value="F:phosphatidyltransferase activity"/>
    <property type="evidence" value="ECO:0007669"/>
    <property type="project" value="UniProtKB-ARBA"/>
</dbReference>
<dbReference type="OrthoDB" id="9814092at2"/>
<dbReference type="Proteomes" id="UP000295531">
    <property type="component" value="Unassembled WGS sequence"/>
</dbReference>